<organism evidence="2 3">
    <name type="scientific">Aquincola tertiaricarbonis</name>
    <dbReference type="NCBI Taxonomy" id="391953"/>
    <lineage>
        <taxon>Bacteria</taxon>
        <taxon>Pseudomonadati</taxon>
        <taxon>Pseudomonadota</taxon>
        <taxon>Betaproteobacteria</taxon>
        <taxon>Burkholderiales</taxon>
        <taxon>Sphaerotilaceae</taxon>
        <taxon>Aquincola</taxon>
    </lineage>
</organism>
<evidence type="ECO:0000313" key="2">
    <source>
        <dbReference type="EMBL" id="URI06359.1"/>
    </source>
</evidence>
<reference evidence="2" key="1">
    <citation type="submission" date="2022-05" db="EMBL/GenBank/DDBJ databases">
        <title>An RpoN-dependent PEP-CTERM gene is involved in floc formation of an Aquincola tertiaricarbonis strain.</title>
        <authorList>
            <person name="Qiu D."/>
            <person name="Xia M."/>
        </authorList>
    </citation>
    <scope>NUCLEOTIDE SEQUENCE</scope>
    <source>
        <strain evidence="2">RN12</strain>
    </source>
</reference>
<dbReference type="EMBL" id="CP097635">
    <property type="protein sequence ID" value="URI06359.1"/>
    <property type="molecule type" value="Genomic_DNA"/>
</dbReference>
<sequence>MILAQEPSLGADAGPGTAGSLRTHPSDDHAATAGPRPTVVFHCIDPCREGGHDHRTKASVAHALADLLGLPFGGFYRADAPPQGPLFFVPSETLTSVQAARQLGIEDGAQLFGGVVPHDFVATKLVSHGLVHAQATAPAGWQPAHGEAVQAVTLPGYSVFSAPDALLAAERLLAHGSLRLKKPDGVGGLGQQVMRHIDELRLWLDETDAEVLRQHGVVLERNLRQVETLSVGQVQAGPLTASYVGTQQLTTNHRGEEVYGGSTLTVVRGGFDALRAMRLSPEMATAVDQALVYHQEAARHYPGFLATRANYDVAQGIDDRGQWRSGVLEQSWRIGGASGAEVAALQHFQADPACRAVRASTHEVYGDQVPVPAGARVHYDDDDAEVGRVTKYAQVEAHADL</sequence>
<proteinExistence type="predicted"/>
<gene>
    <name evidence="2" type="ORF">MW290_10560</name>
</gene>
<feature type="region of interest" description="Disordered" evidence="1">
    <location>
        <begin position="1"/>
        <end position="34"/>
    </location>
</feature>
<dbReference type="Proteomes" id="UP001056201">
    <property type="component" value="Chromosome 1"/>
</dbReference>
<evidence type="ECO:0000313" key="3">
    <source>
        <dbReference type="Proteomes" id="UP001056201"/>
    </source>
</evidence>
<keyword evidence="3" id="KW-1185">Reference proteome</keyword>
<dbReference type="RefSeq" id="WP_250194622.1">
    <property type="nucleotide sequence ID" value="NZ_CP097635.1"/>
</dbReference>
<accession>A0ABY4S565</accession>
<protein>
    <submittedName>
        <fullName evidence="2">DUF3182 family protein</fullName>
    </submittedName>
</protein>
<name>A0ABY4S565_AQUTE</name>
<dbReference type="InterPro" id="IPR021519">
    <property type="entry name" value="DUF3182"/>
</dbReference>
<dbReference type="Pfam" id="PF11379">
    <property type="entry name" value="DUF3182"/>
    <property type="match status" value="1"/>
</dbReference>
<evidence type="ECO:0000256" key="1">
    <source>
        <dbReference type="SAM" id="MobiDB-lite"/>
    </source>
</evidence>